<feature type="transmembrane region" description="Helical" evidence="1">
    <location>
        <begin position="62"/>
        <end position="85"/>
    </location>
</feature>
<reference evidence="2 3" key="1">
    <citation type="journal article" date="2017" name="PLoS Biol.">
        <title>The sea cucumber genome provides insights into morphological evolution and visceral regeneration.</title>
        <authorList>
            <person name="Zhang X."/>
            <person name="Sun L."/>
            <person name="Yuan J."/>
            <person name="Sun Y."/>
            <person name="Gao Y."/>
            <person name="Zhang L."/>
            <person name="Li S."/>
            <person name="Dai H."/>
            <person name="Hamel J.F."/>
            <person name="Liu C."/>
            <person name="Yu Y."/>
            <person name="Liu S."/>
            <person name="Lin W."/>
            <person name="Guo K."/>
            <person name="Jin S."/>
            <person name="Xu P."/>
            <person name="Storey K.B."/>
            <person name="Huan P."/>
            <person name="Zhang T."/>
            <person name="Zhou Y."/>
            <person name="Zhang J."/>
            <person name="Lin C."/>
            <person name="Li X."/>
            <person name="Xing L."/>
            <person name="Huo D."/>
            <person name="Sun M."/>
            <person name="Wang L."/>
            <person name="Mercier A."/>
            <person name="Li F."/>
            <person name="Yang H."/>
            <person name="Xiang J."/>
        </authorList>
    </citation>
    <scope>NUCLEOTIDE SEQUENCE [LARGE SCALE GENOMIC DNA]</scope>
    <source>
        <strain evidence="2">Shaxun</strain>
        <tissue evidence="2">Muscle</tissue>
    </source>
</reference>
<feature type="transmembrane region" description="Helical" evidence="1">
    <location>
        <begin position="127"/>
        <end position="151"/>
    </location>
</feature>
<dbReference type="Proteomes" id="UP000230750">
    <property type="component" value="Unassembled WGS sequence"/>
</dbReference>
<sequence length="218" mass="24300">MVRPDSARNSIRPIQYLLYTVCAILRILGTVLEEFLIVQERDFNTEHNITESEIALEVESSLWYVELIIGLLLLAAGACLIIGILKHKAFLLVPFMVLFGIIVVIETLLAILSVLLVLLLLSFETLIMLGIMLTFLFVDASCLLCVISHYLNLRAGRENMRAVYRSQGERLSGDYEEGAAALPQKGPIPTNSSMQFTTMSDVPVSNLEEEAPPPYRDV</sequence>
<dbReference type="EMBL" id="MRZV01001201">
    <property type="protein sequence ID" value="PIK39777.1"/>
    <property type="molecule type" value="Genomic_DNA"/>
</dbReference>
<accession>A0A2G8JVH8</accession>
<feature type="transmembrane region" description="Helical" evidence="1">
    <location>
        <begin position="97"/>
        <end position="121"/>
    </location>
</feature>
<dbReference type="AlphaFoldDB" id="A0A2G8JVH8"/>
<evidence type="ECO:0000313" key="3">
    <source>
        <dbReference type="Proteomes" id="UP000230750"/>
    </source>
</evidence>
<feature type="transmembrane region" description="Helical" evidence="1">
    <location>
        <begin position="16"/>
        <end position="38"/>
    </location>
</feature>
<dbReference type="PANTHER" id="PTHR36694">
    <property type="entry name" value="PASIFLORA 1, ISOFORM A-RELATED"/>
    <property type="match status" value="1"/>
</dbReference>
<organism evidence="2 3">
    <name type="scientific">Stichopus japonicus</name>
    <name type="common">Sea cucumber</name>
    <dbReference type="NCBI Taxonomy" id="307972"/>
    <lineage>
        <taxon>Eukaryota</taxon>
        <taxon>Metazoa</taxon>
        <taxon>Echinodermata</taxon>
        <taxon>Eleutherozoa</taxon>
        <taxon>Echinozoa</taxon>
        <taxon>Holothuroidea</taxon>
        <taxon>Aspidochirotacea</taxon>
        <taxon>Aspidochirotida</taxon>
        <taxon>Stichopodidae</taxon>
        <taxon>Apostichopus</taxon>
    </lineage>
</organism>
<dbReference type="OrthoDB" id="10183277at2759"/>
<keyword evidence="1" id="KW-1133">Transmembrane helix</keyword>
<evidence type="ECO:0008006" key="4">
    <source>
        <dbReference type="Google" id="ProtNLM"/>
    </source>
</evidence>
<gene>
    <name evidence="2" type="ORF">BSL78_23378</name>
</gene>
<keyword evidence="1" id="KW-0812">Transmembrane</keyword>
<dbReference type="PANTHER" id="PTHR36694:SF11">
    <property type="entry name" value="LP21121P-RELATED"/>
    <property type="match status" value="1"/>
</dbReference>
<name>A0A2G8JVH8_STIJA</name>
<keyword evidence="3" id="KW-1185">Reference proteome</keyword>
<keyword evidence="1" id="KW-0472">Membrane</keyword>
<comment type="caution">
    <text evidence="2">The sequence shown here is derived from an EMBL/GenBank/DDBJ whole genome shotgun (WGS) entry which is preliminary data.</text>
</comment>
<proteinExistence type="predicted"/>
<evidence type="ECO:0000256" key="1">
    <source>
        <dbReference type="SAM" id="Phobius"/>
    </source>
</evidence>
<protein>
    <recommendedName>
        <fullName evidence="4">Transmembrane protein</fullName>
    </recommendedName>
</protein>
<evidence type="ECO:0000313" key="2">
    <source>
        <dbReference type="EMBL" id="PIK39777.1"/>
    </source>
</evidence>